<dbReference type="InterPro" id="IPR037914">
    <property type="entry name" value="SpoVT-AbrB_sf"/>
</dbReference>
<dbReference type="GO" id="GO:0051301">
    <property type="term" value="P:cell division"/>
    <property type="evidence" value="ECO:0007669"/>
    <property type="project" value="UniProtKB-KW"/>
</dbReference>
<comment type="caution">
    <text evidence="9">The sequence shown here is derived from an EMBL/GenBank/DDBJ whole genome shotgun (WGS) entry which is preliminary data.</text>
</comment>
<dbReference type="GO" id="GO:0005737">
    <property type="term" value="C:cytoplasm"/>
    <property type="evidence" value="ECO:0007669"/>
    <property type="project" value="UniProtKB-UniRule"/>
</dbReference>
<dbReference type="InterPro" id="IPR035644">
    <property type="entry name" value="MraZ_C"/>
</dbReference>
<evidence type="ECO:0000256" key="7">
    <source>
        <dbReference type="HAMAP-Rule" id="MF_01008"/>
    </source>
</evidence>
<feature type="domain" description="SpoVT-AbrB" evidence="8">
    <location>
        <begin position="76"/>
        <end position="119"/>
    </location>
</feature>
<dbReference type="GO" id="GO:2000143">
    <property type="term" value="P:negative regulation of DNA-templated transcription initiation"/>
    <property type="evidence" value="ECO:0007669"/>
    <property type="project" value="TreeGrafter"/>
</dbReference>
<keyword evidence="2 7" id="KW-0963">Cytoplasm</keyword>
<reference evidence="9 10" key="1">
    <citation type="journal article" date="2016" name="Nat. Commun.">
        <title>Thousands of microbial genomes shed light on interconnected biogeochemical processes in an aquifer system.</title>
        <authorList>
            <person name="Anantharaman K."/>
            <person name="Brown C.T."/>
            <person name="Hug L.A."/>
            <person name="Sharon I."/>
            <person name="Castelle C.J."/>
            <person name="Probst A.J."/>
            <person name="Thomas B.C."/>
            <person name="Singh A."/>
            <person name="Wilkins M.J."/>
            <person name="Karaoz U."/>
            <person name="Brodie E.L."/>
            <person name="Williams K.H."/>
            <person name="Hubbard S.S."/>
            <person name="Banfield J.F."/>
        </authorList>
    </citation>
    <scope>NUCLEOTIDE SEQUENCE [LARGE SCALE GENOMIC DNA]</scope>
</reference>
<dbReference type="SUPFAM" id="SSF89447">
    <property type="entry name" value="AbrB/MazE/MraZ-like"/>
    <property type="match status" value="1"/>
</dbReference>
<accession>A0A1G2G5Z0</accession>
<sequence>MLIGEYVHSIDAKRRLSIPAKFRKEIGKGAVLTRGLDKSLFLYPMAEWKSIAEKLSSLPAGQADARGFVRLMLAGAQDVEIDSLGRILVPDYLKDYAGIQSSVVVTGVYNRLEIWDEHTWQEYKGKVESQADSIAEKLGEIGAF</sequence>
<keyword evidence="3" id="KW-0677">Repeat</keyword>
<evidence type="ECO:0000259" key="8">
    <source>
        <dbReference type="PROSITE" id="PS51740"/>
    </source>
</evidence>
<comment type="similarity">
    <text evidence="7">Belongs to the MraZ family.</text>
</comment>
<dbReference type="STRING" id="1802115.A2756_02030"/>
<evidence type="ECO:0000313" key="10">
    <source>
        <dbReference type="Proteomes" id="UP000177785"/>
    </source>
</evidence>
<keyword evidence="5 7" id="KW-0238">DNA-binding</keyword>
<feature type="domain" description="SpoVT-AbrB" evidence="8">
    <location>
        <begin position="5"/>
        <end position="47"/>
    </location>
</feature>
<dbReference type="InterPro" id="IPR003444">
    <property type="entry name" value="MraZ"/>
</dbReference>
<evidence type="ECO:0000256" key="3">
    <source>
        <dbReference type="ARBA" id="ARBA00022737"/>
    </source>
</evidence>
<keyword evidence="6 7" id="KW-0804">Transcription</keyword>
<comment type="subunit">
    <text evidence="7">Forms oligomers.</text>
</comment>
<gene>
    <name evidence="7" type="primary">mraZ</name>
    <name evidence="9" type="ORF">A2756_02030</name>
</gene>
<dbReference type="Gene3D" id="3.40.1550.20">
    <property type="entry name" value="Transcriptional regulator MraZ domain"/>
    <property type="match status" value="1"/>
</dbReference>
<dbReference type="InterPro" id="IPR020603">
    <property type="entry name" value="MraZ_dom"/>
</dbReference>
<dbReference type="AlphaFoldDB" id="A0A1G2G5Z0"/>
<dbReference type="CDD" id="cd16321">
    <property type="entry name" value="MraZ_C"/>
    <property type="match status" value="1"/>
</dbReference>
<evidence type="ECO:0000256" key="1">
    <source>
        <dbReference type="ARBA" id="ARBA00013860"/>
    </source>
</evidence>
<dbReference type="PANTHER" id="PTHR34701">
    <property type="entry name" value="TRANSCRIPTIONAL REGULATOR MRAZ"/>
    <property type="match status" value="1"/>
</dbReference>
<dbReference type="InterPro" id="IPR007159">
    <property type="entry name" value="SpoVT-AbrB_dom"/>
</dbReference>
<dbReference type="Pfam" id="PF02381">
    <property type="entry name" value="MraZ"/>
    <property type="match status" value="2"/>
</dbReference>
<evidence type="ECO:0000313" key="9">
    <source>
        <dbReference type="EMBL" id="OGZ45664.1"/>
    </source>
</evidence>
<evidence type="ECO:0000256" key="6">
    <source>
        <dbReference type="ARBA" id="ARBA00023163"/>
    </source>
</evidence>
<dbReference type="PROSITE" id="PS51740">
    <property type="entry name" value="SPOVT_ABRB"/>
    <property type="match status" value="2"/>
</dbReference>
<evidence type="ECO:0000256" key="2">
    <source>
        <dbReference type="ARBA" id="ARBA00022490"/>
    </source>
</evidence>
<keyword evidence="9" id="KW-0132">Cell division</keyword>
<dbReference type="GO" id="GO:0003700">
    <property type="term" value="F:DNA-binding transcription factor activity"/>
    <property type="evidence" value="ECO:0007669"/>
    <property type="project" value="UniProtKB-UniRule"/>
</dbReference>
<proteinExistence type="inferred from homology"/>
<dbReference type="GO" id="GO:0009295">
    <property type="term" value="C:nucleoid"/>
    <property type="evidence" value="ECO:0007669"/>
    <property type="project" value="UniProtKB-SubCell"/>
</dbReference>
<dbReference type="HAMAP" id="MF_01008">
    <property type="entry name" value="MraZ"/>
    <property type="match status" value="1"/>
</dbReference>
<name>A0A1G2G5Z0_9BACT</name>
<protein>
    <recommendedName>
        <fullName evidence="1 7">Transcriptional regulator MraZ</fullName>
    </recommendedName>
</protein>
<dbReference type="CDD" id="cd16320">
    <property type="entry name" value="MraZ_N"/>
    <property type="match status" value="1"/>
</dbReference>
<dbReference type="NCBIfam" id="TIGR00242">
    <property type="entry name" value="division/cell wall cluster transcriptional repressor MraZ"/>
    <property type="match status" value="1"/>
</dbReference>
<keyword evidence="9" id="KW-0131">Cell cycle</keyword>
<evidence type="ECO:0000256" key="5">
    <source>
        <dbReference type="ARBA" id="ARBA00023125"/>
    </source>
</evidence>
<dbReference type="InterPro" id="IPR035642">
    <property type="entry name" value="MraZ_N"/>
</dbReference>
<evidence type="ECO:0000256" key="4">
    <source>
        <dbReference type="ARBA" id="ARBA00023015"/>
    </source>
</evidence>
<dbReference type="InterPro" id="IPR038619">
    <property type="entry name" value="MraZ_sf"/>
</dbReference>
<keyword evidence="4 7" id="KW-0805">Transcription regulation</keyword>
<organism evidence="9 10">
    <name type="scientific">Candidatus Ryanbacteria bacterium RIFCSPHIGHO2_01_FULL_48_27</name>
    <dbReference type="NCBI Taxonomy" id="1802115"/>
    <lineage>
        <taxon>Bacteria</taxon>
        <taxon>Candidatus Ryaniibacteriota</taxon>
    </lineage>
</organism>
<dbReference type="GO" id="GO:0000976">
    <property type="term" value="F:transcription cis-regulatory region binding"/>
    <property type="evidence" value="ECO:0007669"/>
    <property type="project" value="TreeGrafter"/>
</dbReference>
<dbReference type="PANTHER" id="PTHR34701:SF1">
    <property type="entry name" value="TRANSCRIPTIONAL REGULATOR MRAZ"/>
    <property type="match status" value="1"/>
</dbReference>
<comment type="subcellular location">
    <subcellularLocation>
        <location evidence="7">Cytoplasm</location>
        <location evidence="7">Nucleoid</location>
    </subcellularLocation>
</comment>
<dbReference type="Proteomes" id="UP000177785">
    <property type="component" value="Unassembled WGS sequence"/>
</dbReference>
<dbReference type="EMBL" id="MHNL01000005">
    <property type="protein sequence ID" value="OGZ45664.1"/>
    <property type="molecule type" value="Genomic_DNA"/>
</dbReference>